<evidence type="ECO:0000256" key="6">
    <source>
        <dbReference type="ARBA" id="ARBA00023065"/>
    </source>
</evidence>
<comment type="caution">
    <text evidence="10">The sequence shown here is derived from an EMBL/GenBank/DDBJ whole genome shotgun (WGS) entry which is preliminary data.</text>
</comment>
<dbReference type="EMBL" id="MWAK01000025">
    <property type="protein sequence ID" value="OPZ93420.1"/>
    <property type="molecule type" value="Genomic_DNA"/>
</dbReference>
<feature type="domain" description="V-ATPase proteolipid subunit C-like" evidence="9">
    <location>
        <begin position="95"/>
        <end position="153"/>
    </location>
</feature>
<organism evidence="10">
    <name type="scientific">candidate division TA06 bacterium ADurb.Bin417</name>
    <dbReference type="NCBI Taxonomy" id="1852828"/>
    <lineage>
        <taxon>Bacteria</taxon>
        <taxon>Bacteria division TA06</taxon>
    </lineage>
</organism>
<keyword evidence="7 8" id="KW-0472">Membrane</keyword>
<feature type="transmembrane region" description="Helical" evidence="8">
    <location>
        <begin position="94"/>
        <end position="113"/>
    </location>
</feature>
<dbReference type="GO" id="GO:0015078">
    <property type="term" value="F:proton transmembrane transporter activity"/>
    <property type="evidence" value="ECO:0007669"/>
    <property type="project" value="InterPro"/>
</dbReference>
<dbReference type="Pfam" id="PF00137">
    <property type="entry name" value="ATP-synt_C"/>
    <property type="match status" value="2"/>
</dbReference>
<dbReference type="SUPFAM" id="SSF81333">
    <property type="entry name" value="F1F0 ATP synthase subunit C"/>
    <property type="match status" value="2"/>
</dbReference>
<feature type="transmembrane region" description="Helical" evidence="8">
    <location>
        <begin position="52"/>
        <end position="73"/>
    </location>
</feature>
<dbReference type="NCBIfam" id="NF005124">
    <property type="entry name" value="PRK06558.1"/>
    <property type="match status" value="1"/>
</dbReference>
<evidence type="ECO:0000256" key="8">
    <source>
        <dbReference type="SAM" id="Phobius"/>
    </source>
</evidence>
<reference evidence="10" key="1">
    <citation type="submission" date="2017-02" db="EMBL/GenBank/DDBJ databases">
        <title>Delving into the versatile metabolic prowess of the omnipresent phylum Bacteroidetes.</title>
        <authorList>
            <person name="Nobu M.K."/>
            <person name="Mei R."/>
            <person name="Narihiro T."/>
            <person name="Kuroda K."/>
            <person name="Liu W.-T."/>
        </authorList>
    </citation>
    <scope>NUCLEOTIDE SEQUENCE</scope>
    <source>
        <strain evidence="10">ADurb.Bin417</strain>
    </source>
</reference>
<proteinExistence type="inferred from homology"/>
<evidence type="ECO:0000313" key="10">
    <source>
        <dbReference type="EMBL" id="OPZ93420.1"/>
    </source>
</evidence>
<evidence type="ECO:0000256" key="7">
    <source>
        <dbReference type="ARBA" id="ARBA00023136"/>
    </source>
</evidence>
<comment type="subcellular location">
    <subcellularLocation>
        <location evidence="1">Membrane</location>
        <topology evidence="1">Multi-pass membrane protein</topology>
    </subcellularLocation>
</comment>
<keyword evidence="3" id="KW-0813">Transport</keyword>
<keyword evidence="6" id="KW-0406">Ion transport</keyword>
<keyword evidence="4 8" id="KW-0812">Transmembrane</keyword>
<dbReference type="InterPro" id="IPR002379">
    <property type="entry name" value="ATPase_proteolipid_c-like_dom"/>
</dbReference>
<evidence type="ECO:0000256" key="1">
    <source>
        <dbReference type="ARBA" id="ARBA00004141"/>
    </source>
</evidence>
<feature type="transmembrane region" description="Helical" evidence="8">
    <location>
        <begin position="133"/>
        <end position="155"/>
    </location>
</feature>
<gene>
    <name evidence="10" type="primary">ntpK</name>
    <name evidence="10" type="ORF">BWY73_00332</name>
</gene>
<evidence type="ECO:0000256" key="3">
    <source>
        <dbReference type="ARBA" id="ARBA00022448"/>
    </source>
</evidence>
<evidence type="ECO:0000256" key="2">
    <source>
        <dbReference type="ARBA" id="ARBA00007296"/>
    </source>
</evidence>
<evidence type="ECO:0000256" key="4">
    <source>
        <dbReference type="ARBA" id="ARBA00022692"/>
    </source>
</evidence>
<dbReference type="CDD" id="cd18179">
    <property type="entry name" value="ATP-synt_Vo_Ao_c_NTPK_rpt1"/>
    <property type="match status" value="1"/>
</dbReference>
<keyword evidence="5 8" id="KW-1133">Transmembrane helix</keyword>
<dbReference type="InterPro" id="IPR035921">
    <property type="entry name" value="F/V-ATP_Csub_sf"/>
</dbReference>
<sequence length="161" mass="15878">MDLNLLGLAISILGGALAVGLAGGGSAIGVGLAGQAASGVLAEDPDKFGSTLLLVALPGTQGIYGFLVGFLVIMKLGLLGSQIIFPSLFQGLQILGACLPIALAGFISAVHQGKVCAAGVGVAAKNPAAGMKALVYGALVETYAILGLVASIFFLQGIKLQ</sequence>
<dbReference type="Gene3D" id="1.20.120.610">
    <property type="entry name" value="lithium bound rotor ring of v- atpase"/>
    <property type="match status" value="1"/>
</dbReference>
<evidence type="ECO:0000259" key="9">
    <source>
        <dbReference type="Pfam" id="PF00137"/>
    </source>
</evidence>
<dbReference type="GO" id="GO:0033177">
    <property type="term" value="C:proton-transporting two-sector ATPase complex, proton-transporting domain"/>
    <property type="evidence" value="ECO:0007669"/>
    <property type="project" value="InterPro"/>
</dbReference>
<dbReference type="NCBIfam" id="NF006219">
    <property type="entry name" value="PRK08344.1"/>
    <property type="match status" value="1"/>
</dbReference>
<dbReference type="Proteomes" id="UP000485484">
    <property type="component" value="Unassembled WGS sequence"/>
</dbReference>
<feature type="domain" description="V-ATPase proteolipid subunit C-like" evidence="9">
    <location>
        <begin position="13"/>
        <end position="71"/>
    </location>
</feature>
<comment type="similarity">
    <text evidence="2">Belongs to the V-ATPase proteolipid subunit family.</text>
</comment>
<evidence type="ECO:0000256" key="5">
    <source>
        <dbReference type="ARBA" id="ARBA00022989"/>
    </source>
</evidence>
<dbReference type="PANTHER" id="PTHR10263">
    <property type="entry name" value="V-TYPE PROTON ATPASE PROTEOLIPID SUBUNIT"/>
    <property type="match status" value="1"/>
</dbReference>
<accession>A0A1V5MKH1</accession>
<name>A0A1V5MKH1_UNCT6</name>
<protein>
    <submittedName>
        <fullName evidence="10">V-type sodium ATPase subunit K</fullName>
    </submittedName>
</protein>
<dbReference type="AlphaFoldDB" id="A0A1V5MKH1"/>
<dbReference type="CDD" id="cd18180">
    <property type="entry name" value="ATP-synt_Vo_Ao_c_NTPK_rpt2"/>
    <property type="match status" value="1"/>
</dbReference>